<sequence>MEGGRIRLQSEDGSLELEILEETVVQGVSYILVTDAPEGEDGTCYVMKDVSAPEDEEADYVFAEGDEAESVMDVFAKMLEGNDITIER</sequence>
<dbReference type="HOGENOM" id="CLU_146610_5_0_9"/>
<dbReference type="InterPro" id="IPR009711">
    <property type="entry name" value="UPF0473"/>
</dbReference>
<dbReference type="PATRIC" id="fig|796943.3.peg.7"/>
<evidence type="ECO:0008006" key="3">
    <source>
        <dbReference type="Google" id="ProtNLM"/>
    </source>
</evidence>
<organism evidence="1 2">
    <name type="scientific">Oribacterium parvum ACB1</name>
    <dbReference type="NCBI Taxonomy" id="796943"/>
    <lineage>
        <taxon>Bacteria</taxon>
        <taxon>Bacillati</taxon>
        <taxon>Bacillota</taxon>
        <taxon>Clostridia</taxon>
        <taxon>Lachnospirales</taxon>
        <taxon>Lachnospiraceae</taxon>
        <taxon>Oribacterium</taxon>
    </lineage>
</organism>
<accession>G9WJW7</accession>
<keyword evidence="2" id="KW-1185">Reference proteome</keyword>
<comment type="caution">
    <text evidence="1">The sequence shown here is derived from an EMBL/GenBank/DDBJ whole genome shotgun (WGS) entry which is preliminary data.</text>
</comment>
<dbReference type="AlphaFoldDB" id="G9WJW7"/>
<reference evidence="1" key="1">
    <citation type="submission" date="2011-08" db="EMBL/GenBank/DDBJ databases">
        <authorList>
            <consortium name="The Broad Institute Genome Sequencing Platform"/>
            <person name="Earl A."/>
            <person name="Ward D."/>
            <person name="Feldgarden M."/>
            <person name="Gevers D."/>
            <person name="Sizova M."/>
            <person name="Hazen A."/>
            <person name="Epstein S."/>
            <person name="Young S.K."/>
            <person name="Zeng Q."/>
            <person name="Gargeya S."/>
            <person name="Fitzgerald M."/>
            <person name="Haas B."/>
            <person name="Abouelleil A."/>
            <person name="Alvarado L."/>
            <person name="Arachchi H.M."/>
            <person name="Berlin A."/>
            <person name="Brown A."/>
            <person name="Chapman S.B."/>
            <person name="Chen Z."/>
            <person name="Dunbar C."/>
            <person name="Freedman E."/>
            <person name="Gearin G."/>
            <person name="Gellesch M."/>
            <person name="Goldberg J."/>
            <person name="Griggs A."/>
            <person name="Gujja S."/>
            <person name="Heiman D."/>
            <person name="Howarth C."/>
            <person name="Larson L."/>
            <person name="Lui A."/>
            <person name="MacDonald P.J.P."/>
            <person name="Montmayeur A."/>
            <person name="Murphy C."/>
            <person name="Neiman D."/>
            <person name="Pearson M."/>
            <person name="Priest M."/>
            <person name="Roberts A."/>
            <person name="Saif S."/>
            <person name="Shea T."/>
            <person name="Shenoy N."/>
            <person name="Sisk P."/>
            <person name="Stolte C."/>
            <person name="Sykes S."/>
            <person name="Wortman J."/>
            <person name="Nusbaum C."/>
            <person name="Birren B."/>
        </authorList>
    </citation>
    <scope>NUCLEOTIDE SEQUENCE</scope>
    <source>
        <strain evidence="1">ACB1</strain>
    </source>
</reference>
<evidence type="ECO:0000313" key="2">
    <source>
        <dbReference type="Proteomes" id="UP000018461"/>
    </source>
</evidence>
<dbReference type="RefSeq" id="WP_009533884.1">
    <property type="nucleotide sequence ID" value="NZ_KE148312.1"/>
</dbReference>
<evidence type="ECO:0000313" key="1">
    <source>
        <dbReference type="EMBL" id="EHL14164.1"/>
    </source>
</evidence>
<gene>
    <name evidence="1" type="ORF">HMPREF9625_00007</name>
</gene>
<proteinExistence type="predicted"/>
<dbReference type="Pfam" id="PF06949">
    <property type="entry name" value="DUF1292"/>
    <property type="match status" value="1"/>
</dbReference>
<dbReference type="STRING" id="796943.HMPREF9625_00007"/>
<name>G9WJW7_9FIRM</name>
<reference evidence="1" key="2">
    <citation type="submission" date="2013-03" db="EMBL/GenBank/DDBJ databases">
        <title>The Genome Sequence of Oribacterium sp. ACB1.</title>
        <authorList>
            <consortium name="The Broad Institute Genomics Platform"/>
            <consortium name="The Broad Institute Genome Sequencing Center for Infectious Disease"/>
            <person name="Earl A."/>
            <person name="Ward D."/>
            <person name="Feldgarden M."/>
            <person name="Gevers D."/>
            <person name="Sizova M."/>
            <person name="Hazen A."/>
            <person name="Epstein S."/>
            <person name="Walker B."/>
            <person name="Young S."/>
            <person name="Zeng Q."/>
            <person name="Gargeya S."/>
            <person name="Fitzgerald M."/>
            <person name="Haas B."/>
            <person name="Abouelleil A."/>
            <person name="Allen A.W."/>
            <person name="Alvarado L."/>
            <person name="Arachchi H.M."/>
            <person name="Berlin A.M."/>
            <person name="Chapman S.B."/>
            <person name="Gainer-Dewar J."/>
            <person name="Goldberg J."/>
            <person name="Griggs A."/>
            <person name="Gujja S."/>
            <person name="Hansen M."/>
            <person name="Howarth C."/>
            <person name="Imamovic A."/>
            <person name="Ireland A."/>
            <person name="Larimer J."/>
            <person name="McCowan C."/>
            <person name="Murphy C."/>
            <person name="Pearson M."/>
            <person name="Poon T.W."/>
            <person name="Priest M."/>
            <person name="Roberts A."/>
            <person name="Saif S."/>
            <person name="Shea T."/>
            <person name="Sisk P."/>
            <person name="Sykes S."/>
            <person name="Wortman J."/>
            <person name="Nusbaum C."/>
            <person name="Birren B."/>
        </authorList>
    </citation>
    <scope>NUCLEOTIDE SEQUENCE [LARGE SCALE GENOMIC DNA]</scope>
    <source>
        <strain evidence="1">ACB1</strain>
    </source>
</reference>
<protein>
    <recommendedName>
        <fullName evidence="3">DUF1292 domain-containing protein</fullName>
    </recommendedName>
</protein>
<dbReference type="Proteomes" id="UP000018461">
    <property type="component" value="Unassembled WGS sequence"/>
</dbReference>
<dbReference type="EMBL" id="AFZC02000003">
    <property type="protein sequence ID" value="EHL14164.1"/>
    <property type="molecule type" value="Genomic_DNA"/>
</dbReference>